<keyword evidence="2" id="KW-1185">Reference proteome</keyword>
<dbReference type="OrthoDB" id="9873112at2"/>
<protein>
    <submittedName>
        <fullName evidence="1">Uncharacterized protein</fullName>
    </submittedName>
</protein>
<gene>
    <name evidence="1" type="ORF">DSOL_5068</name>
</gene>
<evidence type="ECO:0000313" key="2">
    <source>
        <dbReference type="Proteomes" id="UP000186102"/>
    </source>
</evidence>
<dbReference type="Proteomes" id="UP000186102">
    <property type="component" value="Unassembled WGS sequence"/>
</dbReference>
<dbReference type="EMBL" id="MLBF01000083">
    <property type="protein sequence ID" value="OLN26240.1"/>
    <property type="molecule type" value="Genomic_DNA"/>
</dbReference>
<sequence>MDIRTLENIEKAIFRASLENNSDIKELGKMYSTLIMIRYEVLEKLSEEDTTIEEVGEMWFKVTESILNVRIMIREQKGLDISQDVEDMEMLWKNWGSSLE</sequence>
<name>A0A1Q8QFX5_9FIRM</name>
<accession>A0A1Q8QFX5</accession>
<dbReference type="STRING" id="1888891.DSOL_5068"/>
<comment type="caution">
    <text evidence="1">The sequence shown here is derived from an EMBL/GenBank/DDBJ whole genome shotgun (WGS) entry which is preliminary data.</text>
</comment>
<dbReference type="RefSeq" id="WP_075367306.1">
    <property type="nucleotide sequence ID" value="NZ_MLBF01000083.1"/>
</dbReference>
<dbReference type="AlphaFoldDB" id="A0A1Q8QFX5"/>
<proteinExistence type="predicted"/>
<evidence type="ECO:0000313" key="1">
    <source>
        <dbReference type="EMBL" id="OLN26240.1"/>
    </source>
</evidence>
<reference evidence="1 2" key="1">
    <citation type="submission" date="2016-09" db="EMBL/GenBank/DDBJ databases">
        <title>Complete genome of Desulfosporosinus sp. OL.</title>
        <authorList>
            <person name="Mardanov A."/>
            <person name="Beletsky A."/>
            <person name="Panova A."/>
            <person name="Karnachuk O."/>
            <person name="Ravin N."/>
        </authorList>
    </citation>
    <scope>NUCLEOTIDE SEQUENCE [LARGE SCALE GENOMIC DNA]</scope>
    <source>
        <strain evidence="1 2">OL</strain>
    </source>
</reference>
<organism evidence="1 2">
    <name type="scientific">Desulfosporosinus metallidurans</name>
    <dbReference type="NCBI Taxonomy" id="1888891"/>
    <lineage>
        <taxon>Bacteria</taxon>
        <taxon>Bacillati</taxon>
        <taxon>Bacillota</taxon>
        <taxon>Clostridia</taxon>
        <taxon>Eubacteriales</taxon>
        <taxon>Desulfitobacteriaceae</taxon>
        <taxon>Desulfosporosinus</taxon>
    </lineage>
</organism>